<comment type="caution">
    <text evidence="1">The sequence shown here is derived from an EMBL/GenBank/DDBJ whole genome shotgun (WGS) entry which is preliminary data.</text>
</comment>
<evidence type="ECO:0000313" key="1">
    <source>
        <dbReference type="EMBL" id="RZV06142.1"/>
    </source>
</evidence>
<gene>
    <name evidence="1" type="ORF">BDK88_4100</name>
</gene>
<accession>A0A482Y274</accession>
<evidence type="ECO:0000313" key="2">
    <source>
        <dbReference type="Proteomes" id="UP000291097"/>
    </source>
</evidence>
<dbReference type="Proteomes" id="UP000291097">
    <property type="component" value="Unassembled WGS sequence"/>
</dbReference>
<proteinExistence type="predicted"/>
<sequence>MNKPVGADAQALVVSNLEPMSIVAGALARL</sequence>
<dbReference type="AlphaFoldDB" id="A0A482Y274"/>
<dbReference type="EMBL" id="SHMP01000009">
    <property type="protein sequence ID" value="RZV06142.1"/>
    <property type="molecule type" value="Genomic_DNA"/>
</dbReference>
<organism evidence="1 2">
    <name type="scientific">Natrinema hispanicum</name>
    <dbReference type="NCBI Taxonomy" id="392421"/>
    <lineage>
        <taxon>Archaea</taxon>
        <taxon>Methanobacteriati</taxon>
        <taxon>Methanobacteriota</taxon>
        <taxon>Stenosarchaea group</taxon>
        <taxon>Halobacteria</taxon>
        <taxon>Halobacteriales</taxon>
        <taxon>Natrialbaceae</taxon>
        <taxon>Natrinema</taxon>
    </lineage>
</organism>
<name>A0A482Y274_9EURY</name>
<reference evidence="1 2" key="1">
    <citation type="submission" date="2019-02" db="EMBL/GenBank/DDBJ databases">
        <title>Genomic Encyclopedia of Archaeal and Bacterial Type Strains, Phase II (KMG-II): from individual species to whole genera.</title>
        <authorList>
            <person name="Goeker M."/>
        </authorList>
    </citation>
    <scope>NUCLEOTIDE SEQUENCE [LARGE SCALE GENOMIC DNA]</scope>
    <source>
        <strain evidence="1 2">DSM 18328</strain>
    </source>
</reference>
<protein>
    <submittedName>
        <fullName evidence="1">Uncharacterized protein</fullName>
    </submittedName>
</protein>